<dbReference type="InterPro" id="IPR034122">
    <property type="entry name" value="Retropepsin-like_bacterial"/>
</dbReference>
<dbReference type="EMBL" id="CP003380">
    <property type="protein sequence ID" value="AFJ01852.1"/>
    <property type="molecule type" value="Genomic_DNA"/>
</dbReference>
<name>I1YG09_METFJ</name>
<dbReference type="InterPro" id="IPR021109">
    <property type="entry name" value="Peptidase_aspartic_dom_sf"/>
</dbReference>
<dbReference type="STRING" id="754477.Q7C_681"/>
<dbReference type="Gene3D" id="2.40.70.10">
    <property type="entry name" value="Acid Proteases"/>
    <property type="match status" value="1"/>
</dbReference>
<dbReference type="Pfam" id="PF13975">
    <property type="entry name" value="gag-asp_proteas"/>
    <property type="match status" value="1"/>
</dbReference>
<dbReference type="AlphaFoldDB" id="I1YG09"/>
<dbReference type="PROSITE" id="PS00141">
    <property type="entry name" value="ASP_PROTEASE"/>
    <property type="match status" value="1"/>
</dbReference>
<sequence length="202" mass="21810">MPVVVWADAALNIQVTGLFRDRAVVEINGNRQLLQVGESSKEGIKLIAANSNVATLLVNGKQQQFPLGMQIKSEFAAAEAGPIVSLWPTNGMYLTSGSINDFSVDFLVDTGASAIAMNAPTAERLGLDYLQAPRVRIRTASGQTTGYQVTLDKVQLGEITRHQVVAVVVDGNSPEVALLGMSFLKNLDLQRQGERLDLIQKF</sequence>
<dbReference type="GO" id="GO:0006508">
    <property type="term" value="P:proteolysis"/>
    <property type="evidence" value="ECO:0007669"/>
    <property type="project" value="UniProtKB-KW"/>
</dbReference>
<evidence type="ECO:0000313" key="1">
    <source>
        <dbReference type="EMBL" id="AFJ01852.1"/>
    </source>
</evidence>
<dbReference type="SUPFAM" id="SSF50630">
    <property type="entry name" value="Acid proteases"/>
    <property type="match status" value="1"/>
</dbReference>
<dbReference type="PATRIC" id="fig|754477.3.peg.673"/>
<keyword evidence="1" id="KW-0645">Protease</keyword>
<reference evidence="1 2" key="1">
    <citation type="journal article" date="2012" name="J. Bacteriol.">
        <title>Complete genome sequences of Methylophaga sp. strain JAM1 and Methylophaga sp. strain JAM7.</title>
        <authorList>
            <person name="Villeneuve C."/>
            <person name="Martineau C."/>
            <person name="Mauffrey F."/>
            <person name="Villemur R."/>
        </authorList>
    </citation>
    <scope>NUCLEOTIDE SEQUENCE [LARGE SCALE GENOMIC DNA]</scope>
    <source>
        <strain evidence="1 2">JAM7</strain>
    </source>
</reference>
<organism evidence="1 2">
    <name type="scientific">Methylophaga frappieri (strain ATCC BAA-2434 / DSM 25690 / JAM7)</name>
    <dbReference type="NCBI Taxonomy" id="754477"/>
    <lineage>
        <taxon>Bacteria</taxon>
        <taxon>Pseudomonadati</taxon>
        <taxon>Pseudomonadota</taxon>
        <taxon>Gammaproteobacteria</taxon>
        <taxon>Thiotrichales</taxon>
        <taxon>Piscirickettsiaceae</taxon>
        <taxon>Methylophaga</taxon>
    </lineage>
</organism>
<dbReference type="HOGENOM" id="CLU_104576_0_0_6"/>
<evidence type="ECO:0000313" key="2">
    <source>
        <dbReference type="Proteomes" id="UP000009145"/>
    </source>
</evidence>
<dbReference type="Proteomes" id="UP000009145">
    <property type="component" value="Chromosome"/>
</dbReference>
<dbReference type="eggNOG" id="COG3577">
    <property type="taxonomic scope" value="Bacteria"/>
</dbReference>
<keyword evidence="2" id="KW-1185">Reference proteome</keyword>
<dbReference type="CDD" id="cd05483">
    <property type="entry name" value="retropepsin_like_bacteria"/>
    <property type="match status" value="1"/>
</dbReference>
<dbReference type="KEGG" id="mec:Q7C_681"/>
<dbReference type="GO" id="GO:0004190">
    <property type="term" value="F:aspartic-type endopeptidase activity"/>
    <property type="evidence" value="ECO:0007669"/>
    <property type="project" value="InterPro"/>
</dbReference>
<dbReference type="NCBIfam" id="TIGR02281">
    <property type="entry name" value="clan_AA_DTGA"/>
    <property type="match status" value="1"/>
</dbReference>
<dbReference type="InterPro" id="IPR011969">
    <property type="entry name" value="Clan_AA_Asp_peptidase_C"/>
</dbReference>
<dbReference type="InterPro" id="IPR001969">
    <property type="entry name" value="Aspartic_peptidase_AS"/>
</dbReference>
<accession>I1YG09</accession>
<gene>
    <name evidence="1" type="ordered locus">Q7C_681</name>
</gene>
<protein>
    <submittedName>
        <fullName evidence="1">Clan AA aspartic protease, TIGR02281 family</fullName>
    </submittedName>
</protein>
<keyword evidence="1" id="KW-0378">Hydrolase</keyword>
<proteinExistence type="predicted"/>